<feature type="domain" description="VOC" evidence="1">
    <location>
        <begin position="11"/>
        <end position="126"/>
    </location>
</feature>
<reference evidence="3" key="1">
    <citation type="journal article" date="2019" name="Int. J. Syst. Evol. Microbiol.">
        <title>The Global Catalogue of Microorganisms (GCM) 10K type strain sequencing project: providing services to taxonomists for standard genome sequencing and annotation.</title>
        <authorList>
            <consortium name="The Broad Institute Genomics Platform"/>
            <consortium name="The Broad Institute Genome Sequencing Center for Infectious Disease"/>
            <person name="Wu L."/>
            <person name="Ma J."/>
        </authorList>
    </citation>
    <scope>NUCLEOTIDE SEQUENCE [LARGE SCALE GENOMIC DNA]</scope>
    <source>
        <strain evidence="3">JCM 14368</strain>
    </source>
</reference>
<dbReference type="Proteomes" id="UP001500191">
    <property type="component" value="Unassembled WGS sequence"/>
</dbReference>
<dbReference type="CDD" id="cd07247">
    <property type="entry name" value="SgaA_N_like"/>
    <property type="match status" value="2"/>
</dbReference>
<protein>
    <submittedName>
        <fullName evidence="2">VOC family protein</fullName>
    </submittedName>
</protein>
<evidence type="ECO:0000313" key="3">
    <source>
        <dbReference type="Proteomes" id="UP001500191"/>
    </source>
</evidence>
<gene>
    <name evidence="2" type="ORF">GCM10008937_32910</name>
</gene>
<dbReference type="Gene3D" id="3.10.180.10">
    <property type="entry name" value="2,3-Dihydroxybiphenyl 1,2-Dioxygenase, domain 1"/>
    <property type="match status" value="2"/>
</dbReference>
<dbReference type="PANTHER" id="PTHR33993">
    <property type="entry name" value="GLYOXALASE-RELATED"/>
    <property type="match status" value="1"/>
</dbReference>
<keyword evidence="3" id="KW-1185">Reference proteome</keyword>
<dbReference type="InterPro" id="IPR052164">
    <property type="entry name" value="Anthracycline_SecMetBiosynth"/>
</dbReference>
<name>A0ABP3MQ09_9DEIO</name>
<feature type="domain" description="VOC" evidence="1">
    <location>
        <begin position="140"/>
        <end position="255"/>
    </location>
</feature>
<evidence type="ECO:0000259" key="1">
    <source>
        <dbReference type="PROSITE" id="PS51819"/>
    </source>
</evidence>
<dbReference type="InterPro" id="IPR029068">
    <property type="entry name" value="Glyas_Bleomycin-R_OHBP_Dase"/>
</dbReference>
<dbReference type="Pfam" id="PF18029">
    <property type="entry name" value="Glyoxalase_6"/>
    <property type="match status" value="1"/>
</dbReference>
<dbReference type="RefSeq" id="WP_343761202.1">
    <property type="nucleotide sequence ID" value="NZ_BAAADB010000031.1"/>
</dbReference>
<proteinExistence type="predicted"/>
<evidence type="ECO:0000313" key="2">
    <source>
        <dbReference type="EMBL" id="GAA0522762.1"/>
    </source>
</evidence>
<dbReference type="InterPro" id="IPR041581">
    <property type="entry name" value="Glyoxalase_6"/>
</dbReference>
<dbReference type="SUPFAM" id="SSF54593">
    <property type="entry name" value="Glyoxalase/Bleomycin resistance protein/Dihydroxybiphenyl dioxygenase"/>
    <property type="match status" value="2"/>
</dbReference>
<comment type="caution">
    <text evidence="2">The sequence shown here is derived from an EMBL/GenBank/DDBJ whole genome shotgun (WGS) entry which is preliminary data.</text>
</comment>
<dbReference type="EMBL" id="BAAADB010000031">
    <property type="protein sequence ID" value="GAA0522762.1"/>
    <property type="molecule type" value="Genomic_DNA"/>
</dbReference>
<dbReference type="PROSITE" id="PS51819">
    <property type="entry name" value="VOC"/>
    <property type="match status" value="2"/>
</dbReference>
<accession>A0ABP3MQ09</accession>
<dbReference type="InterPro" id="IPR037523">
    <property type="entry name" value="VOC_core"/>
</dbReference>
<sequence>MPSVPQHPAGTPIWFDLSTPHPAQAQAFYHALFGWTYQDMGPDYGHYHMVHQRGQPVAGLGPATPGTGHLPAAWTVYYASDDLTRDLARLHHLGGRTLAGPMQVGPLGHMLVATDPAGAPFGLWQPLTFGGYTLHGEHGSPAWQEVNTRNADQAATFYGALFGAQATPVPGDTPYLTLERDGQGVGGILQMDPAHWPTDPPPHWMPSFAVNDAHQAAALAPLHGGQCSAPPFGSPHGTTAVLTDPHGAVFSVIGPPAPPAQ</sequence>
<dbReference type="PANTHER" id="PTHR33993:SF14">
    <property type="entry name" value="GB|AAF24581.1"/>
    <property type="match status" value="1"/>
</dbReference>
<organism evidence="2 3">
    <name type="scientific">Deinococcus depolymerans</name>
    <dbReference type="NCBI Taxonomy" id="392408"/>
    <lineage>
        <taxon>Bacteria</taxon>
        <taxon>Thermotogati</taxon>
        <taxon>Deinococcota</taxon>
        <taxon>Deinococci</taxon>
        <taxon>Deinococcales</taxon>
        <taxon>Deinococcaceae</taxon>
        <taxon>Deinococcus</taxon>
    </lineage>
</organism>